<keyword evidence="6" id="KW-0479">Metal-binding</keyword>
<feature type="transmembrane region" description="Helical" evidence="14">
    <location>
        <begin position="506"/>
        <end position="526"/>
    </location>
</feature>
<feature type="non-terminal residue" evidence="16">
    <location>
        <position position="1"/>
    </location>
</feature>
<evidence type="ECO:0000256" key="12">
    <source>
        <dbReference type="PROSITE-ProRule" id="PRU00175"/>
    </source>
</evidence>
<feature type="transmembrane region" description="Helical" evidence="14">
    <location>
        <begin position="603"/>
        <end position="626"/>
    </location>
</feature>
<sequence>ESALLLTCCGNVGGYASSAAEPRLCLSGAFSAPLHEDAAMASLQAAAQQKTGKRPGTANGRPGLEAMVVTSTTYGGDSPAHAGAGGAASEGSEEELHQQASSKNWKERAECISLLSGRVTERPQFVDGTADGALLCLSSCTLGGHRVPLLQSVLAATLGDTVTGVFAQAAGLLQLACERLPPHAGEAFLEPLLPPLLARLQDTSTTTQKKAMDVILSVASSNNNAPGLPVPPVIQRRAAPSGAALRGRGSSAEVWDRPPAGPSLRGPVPARLNVLVAVLGLRVASAHPCETEIASACPDTPGTEMAKCLTNSEEHETKIALSSECTDFMALNKACADDIMKSCDENFYSDDTILCLTKWTDKESLAPKCQSVLKWAVPRADDEAEVITDELGMSQKDIDEKEEWRAKRKAARGDAIERMKMKEADRKKEEDRVALEEFKKTDPDGYAQMMEQQAEEKRQQAEIKRLERKRVAALERKRQQEQGVEDEDVKPQKAKKTKAKVAPYPWYVPYAAMLAIGGVAYAGWVLKKGGGSKRGGGNKGKKNATSEDPIVEMAHLNPVLAANFVKSAMLMGGASSGLVAAVTGTLLLTYWSGWAECGRPLRWWLLANCLLQLAQVPLRLAFWGTVRAAEVDRRSIPSCIAEMASTTAWRVSKAVSLLTYFWTILGVVWAINAGECKACPWLIRTVAATLGTSALRVFCAFAGFRAYFPQTSQEDEAPKMVAATEDQISALGTAIHECHGADEELSCAVCLSDICDGETLRKLPCGHKFHVDCCDQWLGRSKRCPLCMQSIDEPLAKEEPAAWGLFRRCKPRFH</sequence>
<evidence type="ECO:0000256" key="11">
    <source>
        <dbReference type="ARBA" id="ARBA00023136"/>
    </source>
</evidence>
<reference evidence="16" key="1">
    <citation type="submission" date="2023-10" db="EMBL/GenBank/DDBJ databases">
        <authorList>
            <person name="Chen Y."/>
            <person name="Shah S."/>
            <person name="Dougan E. K."/>
            <person name="Thang M."/>
            <person name="Chan C."/>
        </authorList>
    </citation>
    <scope>NUCLEOTIDE SEQUENCE [LARGE SCALE GENOMIC DNA]</scope>
</reference>
<evidence type="ECO:0000313" key="16">
    <source>
        <dbReference type="EMBL" id="CAK0908868.1"/>
    </source>
</evidence>
<evidence type="ECO:0000256" key="10">
    <source>
        <dbReference type="ARBA" id="ARBA00022989"/>
    </source>
</evidence>
<keyword evidence="5 14" id="KW-0812">Transmembrane</keyword>
<keyword evidence="8" id="KW-0833">Ubl conjugation pathway</keyword>
<accession>A0ABN9YB74</accession>
<dbReference type="EMBL" id="CAUYUJ010022090">
    <property type="protein sequence ID" value="CAK0908868.1"/>
    <property type="molecule type" value="Genomic_DNA"/>
</dbReference>
<keyword evidence="4" id="KW-0808">Transferase</keyword>
<dbReference type="InterPro" id="IPR011989">
    <property type="entry name" value="ARM-like"/>
</dbReference>
<dbReference type="PROSITE" id="PS50089">
    <property type="entry name" value="ZF_RING_2"/>
    <property type="match status" value="1"/>
</dbReference>
<evidence type="ECO:0000256" key="5">
    <source>
        <dbReference type="ARBA" id="ARBA00022692"/>
    </source>
</evidence>
<dbReference type="SMART" id="SM00184">
    <property type="entry name" value="RING"/>
    <property type="match status" value="1"/>
</dbReference>
<dbReference type="EC" id="2.3.2.27" evidence="3"/>
<evidence type="ECO:0000256" key="7">
    <source>
        <dbReference type="ARBA" id="ARBA00022771"/>
    </source>
</evidence>
<keyword evidence="10 14" id="KW-1133">Transmembrane helix</keyword>
<evidence type="ECO:0000256" key="14">
    <source>
        <dbReference type="SAM" id="Phobius"/>
    </source>
</evidence>
<feature type="transmembrane region" description="Helical" evidence="14">
    <location>
        <begin position="568"/>
        <end position="591"/>
    </location>
</feature>
<gene>
    <name evidence="16" type="ORF">PCOR1329_LOCUS83435</name>
</gene>
<dbReference type="InterPro" id="IPR001841">
    <property type="entry name" value="Znf_RING"/>
</dbReference>
<comment type="caution">
    <text evidence="16">The sequence shown here is derived from an EMBL/GenBank/DDBJ whole genome shotgun (WGS) entry which is preliminary data.</text>
</comment>
<keyword evidence="7 12" id="KW-0863">Zinc-finger</keyword>
<evidence type="ECO:0000313" key="17">
    <source>
        <dbReference type="Proteomes" id="UP001189429"/>
    </source>
</evidence>
<dbReference type="Pfam" id="PF21040">
    <property type="entry name" value="CEP104-like_TOG"/>
    <property type="match status" value="1"/>
</dbReference>
<evidence type="ECO:0000256" key="4">
    <source>
        <dbReference type="ARBA" id="ARBA00022679"/>
    </source>
</evidence>
<protein>
    <recommendedName>
        <fullName evidence="3">RING-type E3 ubiquitin transferase</fullName>
        <ecNumber evidence="3">2.3.2.27</ecNumber>
    </recommendedName>
</protein>
<dbReference type="SUPFAM" id="SSF57850">
    <property type="entry name" value="RING/U-box"/>
    <property type="match status" value="1"/>
</dbReference>
<evidence type="ECO:0000256" key="1">
    <source>
        <dbReference type="ARBA" id="ARBA00000900"/>
    </source>
</evidence>
<comment type="catalytic activity">
    <reaction evidence="1">
        <text>S-ubiquitinyl-[E2 ubiquitin-conjugating enzyme]-L-cysteine + [acceptor protein]-L-lysine = [E2 ubiquitin-conjugating enzyme]-L-cysteine + N(6)-ubiquitinyl-[acceptor protein]-L-lysine.</text>
        <dbReference type="EC" id="2.3.2.27"/>
    </reaction>
</comment>
<feature type="domain" description="RING-type" evidence="15">
    <location>
        <begin position="747"/>
        <end position="787"/>
    </location>
</feature>
<comment type="subcellular location">
    <subcellularLocation>
        <location evidence="2">Membrane</location>
        <topology evidence="2">Multi-pass membrane protein</topology>
    </subcellularLocation>
</comment>
<feature type="region of interest" description="Disordered" evidence="13">
    <location>
        <begin position="474"/>
        <end position="495"/>
    </location>
</feature>
<evidence type="ECO:0000256" key="8">
    <source>
        <dbReference type="ARBA" id="ARBA00022786"/>
    </source>
</evidence>
<dbReference type="Pfam" id="PF13639">
    <property type="entry name" value="zf-RING_2"/>
    <property type="match status" value="1"/>
</dbReference>
<organism evidence="16 17">
    <name type="scientific">Prorocentrum cordatum</name>
    <dbReference type="NCBI Taxonomy" id="2364126"/>
    <lineage>
        <taxon>Eukaryota</taxon>
        <taxon>Sar</taxon>
        <taxon>Alveolata</taxon>
        <taxon>Dinophyceae</taxon>
        <taxon>Prorocentrales</taxon>
        <taxon>Prorocentraceae</taxon>
        <taxon>Prorocentrum</taxon>
    </lineage>
</organism>
<dbReference type="SUPFAM" id="SSF48371">
    <property type="entry name" value="ARM repeat"/>
    <property type="match status" value="1"/>
</dbReference>
<dbReference type="Proteomes" id="UP001189429">
    <property type="component" value="Unassembled WGS sequence"/>
</dbReference>
<feature type="transmembrane region" description="Helical" evidence="14">
    <location>
        <begin position="681"/>
        <end position="704"/>
    </location>
</feature>
<evidence type="ECO:0000256" key="2">
    <source>
        <dbReference type="ARBA" id="ARBA00004141"/>
    </source>
</evidence>
<keyword evidence="17" id="KW-1185">Reference proteome</keyword>
<dbReference type="PANTHER" id="PTHR45977">
    <property type="entry name" value="TARGET OF ERK KINASE MPK-1"/>
    <property type="match status" value="1"/>
</dbReference>
<dbReference type="Gene3D" id="1.25.10.10">
    <property type="entry name" value="Leucine-rich Repeat Variant"/>
    <property type="match status" value="1"/>
</dbReference>
<proteinExistence type="predicted"/>
<keyword evidence="9" id="KW-0862">Zinc</keyword>
<evidence type="ECO:0000259" key="15">
    <source>
        <dbReference type="PROSITE" id="PS50089"/>
    </source>
</evidence>
<feature type="transmembrane region" description="Helical" evidence="14">
    <location>
        <begin position="647"/>
        <end position="669"/>
    </location>
</feature>
<evidence type="ECO:0000256" key="6">
    <source>
        <dbReference type="ARBA" id="ARBA00022723"/>
    </source>
</evidence>
<evidence type="ECO:0000256" key="9">
    <source>
        <dbReference type="ARBA" id="ARBA00022833"/>
    </source>
</evidence>
<dbReference type="InterPro" id="IPR016024">
    <property type="entry name" value="ARM-type_fold"/>
</dbReference>
<dbReference type="InterPro" id="IPR013083">
    <property type="entry name" value="Znf_RING/FYVE/PHD"/>
</dbReference>
<dbReference type="PANTHER" id="PTHR45977:SF4">
    <property type="entry name" value="RING-TYPE DOMAIN-CONTAINING PROTEIN"/>
    <property type="match status" value="1"/>
</dbReference>
<evidence type="ECO:0000256" key="3">
    <source>
        <dbReference type="ARBA" id="ARBA00012483"/>
    </source>
</evidence>
<name>A0ABN9YB74_9DINO</name>
<feature type="region of interest" description="Disordered" evidence="13">
    <location>
        <begin position="78"/>
        <end position="104"/>
    </location>
</feature>
<dbReference type="Gene3D" id="3.30.40.10">
    <property type="entry name" value="Zinc/RING finger domain, C3HC4 (zinc finger)"/>
    <property type="match status" value="1"/>
</dbReference>
<evidence type="ECO:0000256" key="13">
    <source>
        <dbReference type="SAM" id="MobiDB-lite"/>
    </source>
</evidence>
<keyword evidence="11 14" id="KW-0472">Membrane</keyword>